<organism evidence="3 4">
    <name type="scientific">Microbacterium invictum</name>
    <dbReference type="NCBI Taxonomy" id="515415"/>
    <lineage>
        <taxon>Bacteria</taxon>
        <taxon>Bacillati</taxon>
        <taxon>Actinomycetota</taxon>
        <taxon>Actinomycetes</taxon>
        <taxon>Micrococcales</taxon>
        <taxon>Microbacteriaceae</taxon>
        <taxon>Microbacterium</taxon>
    </lineage>
</organism>
<dbReference type="EMBL" id="JACIFH010000001">
    <property type="protein sequence ID" value="MBB4140523.1"/>
    <property type="molecule type" value="Genomic_DNA"/>
</dbReference>
<feature type="region of interest" description="Disordered" evidence="1">
    <location>
        <begin position="42"/>
        <end position="75"/>
    </location>
</feature>
<evidence type="ECO:0000313" key="3">
    <source>
        <dbReference type="EMBL" id="MBB4140523.1"/>
    </source>
</evidence>
<dbReference type="AlphaFoldDB" id="A0AA40VNK1"/>
<name>A0AA40VNK1_9MICO</name>
<reference evidence="3 4" key="1">
    <citation type="submission" date="2020-08" db="EMBL/GenBank/DDBJ databases">
        <title>Sequencing the genomes of 1000 actinobacteria strains.</title>
        <authorList>
            <person name="Klenk H.-P."/>
        </authorList>
    </citation>
    <scope>NUCLEOTIDE SEQUENCE [LARGE SCALE GENOMIC DNA]</scope>
    <source>
        <strain evidence="3 4">DSM 19600</strain>
    </source>
</reference>
<evidence type="ECO:0000256" key="1">
    <source>
        <dbReference type="SAM" id="MobiDB-lite"/>
    </source>
</evidence>
<gene>
    <name evidence="3" type="ORF">BKA10_002317</name>
</gene>
<dbReference type="RefSeq" id="WP_183500045.1">
    <property type="nucleotide sequence ID" value="NZ_BAABCO010000004.1"/>
</dbReference>
<proteinExistence type="predicted"/>
<feature type="transmembrane region" description="Helical" evidence="2">
    <location>
        <begin position="12"/>
        <end position="31"/>
    </location>
</feature>
<feature type="compositionally biased region" description="Low complexity" evidence="1">
    <location>
        <begin position="61"/>
        <end position="74"/>
    </location>
</feature>
<keyword evidence="2" id="KW-0812">Transmembrane</keyword>
<evidence type="ECO:0000313" key="4">
    <source>
        <dbReference type="Proteomes" id="UP000549113"/>
    </source>
</evidence>
<keyword evidence="2" id="KW-1133">Transmembrane helix</keyword>
<protein>
    <submittedName>
        <fullName evidence="3">Uncharacterized protein</fullName>
    </submittedName>
</protein>
<comment type="caution">
    <text evidence="3">The sequence shown here is derived from an EMBL/GenBank/DDBJ whole genome shotgun (WGS) entry which is preliminary data.</text>
</comment>
<sequence length="242" mass="25388">MITERNRTPIILGIVAGVLLVAVVIALSIYLTRGAASPNAAVETPASAGQNTPSTAPPAPAESTEPTEPAADPTGVVLSATGFTLRDDAGADVFTYGWGDDATPAVTALTKAFGAEPTQRTEAGNGSSYPDYTVYQWSGFALYDMVATDALPRDEYTQPSYLRYTANTIGDTAITAEFDLEIGAAVDTLDPADEWDRGSGTTRIVFEPERTGFSNGAASYAALADTDGEVVTAILYYYYSGH</sequence>
<evidence type="ECO:0000256" key="2">
    <source>
        <dbReference type="SAM" id="Phobius"/>
    </source>
</evidence>
<keyword evidence="2" id="KW-0472">Membrane</keyword>
<accession>A0AA40VNK1</accession>
<keyword evidence="4" id="KW-1185">Reference proteome</keyword>
<dbReference type="Proteomes" id="UP000549113">
    <property type="component" value="Unassembled WGS sequence"/>
</dbReference>